<dbReference type="EMBL" id="JAACJJ010000057">
    <property type="protein sequence ID" value="KAF5310641.1"/>
    <property type="molecule type" value="Genomic_DNA"/>
</dbReference>
<evidence type="ECO:0000313" key="2">
    <source>
        <dbReference type="EMBL" id="KAF5310641.1"/>
    </source>
</evidence>
<evidence type="ECO:0000259" key="1">
    <source>
        <dbReference type="PROSITE" id="PS50879"/>
    </source>
</evidence>
<dbReference type="Proteomes" id="UP000567179">
    <property type="component" value="Unassembled WGS sequence"/>
</dbReference>
<dbReference type="OrthoDB" id="3265515at2759"/>
<dbReference type="GO" id="GO:0004523">
    <property type="term" value="F:RNA-DNA hybrid ribonuclease activity"/>
    <property type="evidence" value="ECO:0007669"/>
    <property type="project" value="InterPro"/>
</dbReference>
<keyword evidence="3" id="KW-1185">Reference proteome</keyword>
<name>A0A8H5ATI5_9AGAR</name>
<reference evidence="2 3" key="1">
    <citation type="journal article" date="2020" name="ISME J.">
        <title>Uncovering the hidden diversity of litter-decomposition mechanisms in mushroom-forming fungi.</title>
        <authorList>
            <person name="Floudas D."/>
            <person name="Bentzer J."/>
            <person name="Ahren D."/>
            <person name="Johansson T."/>
            <person name="Persson P."/>
            <person name="Tunlid A."/>
        </authorList>
    </citation>
    <scope>NUCLEOTIDE SEQUENCE [LARGE SCALE GENOMIC DNA]</scope>
    <source>
        <strain evidence="2 3">CBS 101986</strain>
    </source>
</reference>
<dbReference type="InterPro" id="IPR002156">
    <property type="entry name" value="RNaseH_domain"/>
</dbReference>
<dbReference type="SUPFAM" id="SSF53098">
    <property type="entry name" value="Ribonuclease H-like"/>
    <property type="match status" value="1"/>
</dbReference>
<comment type="caution">
    <text evidence="2">The sequence shown here is derived from an EMBL/GenBank/DDBJ whole genome shotgun (WGS) entry which is preliminary data.</text>
</comment>
<dbReference type="InterPro" id="IPR036397">
    <property type="entry name" value="RNaseH_sf"/>
</dbReference>
<protein>
    <recommendedName>
        <fullName evidence="1">RNase H type-1 domain-containing protein</fullName>
    </recommendedName>
</protein>
<feature type="domain" description="RNase H type-1" evidence="1">
    <location>
        <begin position="314"/>
        <end position="446"/>
    </location>
</feature>
<evidence type="ECO:0000313" key="3">
    <source>
        <dbReference type="Proteomes" id="UP000567179"/>
    </source>
</evidence>
<gene>
    <name evidence="2" type="ORF">D9619_008098</name>
</gene>
<dbReference type="Gene3D" id="3.30.420.10">
    <property type="entry name" value="Ribonuclease H-like superfamily/Ribonuclease H"/>
    <property type="match status" value="1"/>
</dbReference>
<dbReference type="AlphaFoldDB" id="A0A8H5ATI5"/>
<proteinExistence type="predicted"/>
<dbReference type="CDD" id="cd09276">
    <property type="entry name" value="Rnase_HI_RT_non_LTR"/>
    <property type="match status" value="1"/>
</dbReference>
<dbReference type="GO" id="GO:0003676">
    <property type="term" value="F:nucleic acid binding"/>
    <property type="evidence" value="ECO:0007669"/>
    <property type="project" value="InterPro"/>
</dbReference>
<dbReference type="Pfam" id="PF00075">
    <property type="entry name" value="RNase_H"/>
    <property type="match status" value="1"/>
</dbReference>
<sequence length="541" mass="60283">MAKLARQSYRQRNSVDHHVHGEYQWVRNNYAELIRQTKAEHWVDWIEGLDASTVWTAGQMATGPASDGGRARVPSLKVDGKEITTNAGKSVALFDAFFPKPPLQMSVPQGYSYPRAKWTFLPVTDQQVDQSIGKMKPHKATCPGTPPNSVLIYNRAALVPHLAPLFRATHALNHYPSNWSNMLTFSKNSARGGHVVISKMASVQRQAALSITGGMRSMASDTLDVLANLPPFQVLVRQHRLRSALLLASLPTSHPLNTPVAAATRRFIKCFPTTLHFLMDEIFKMNVDTAQLEKITAVQYRAPWSARVKTQIASTKEEAAEMDGNDAAVLFRDGVEVKQAHFHLGSIRHHTVYEGESVGALLALGLLWKQKNVHSVSICIDSQAAIRAVASRRSVPGHYIMDEFHKLLAQLRKRHLTISINLHWVPGHMGVAGNEAADEAARVAAEGNTTSTRRLPALLRTPLPHSKSTAKQHCQKRLKRRCQKVWQHSPRFSRTSFLAPELPSTSYFNEIAEMLATGSTQTQNKHLVERDYSELSDTLKH</sequence>
<dbReference type="PROSITE" id="PS50879">
    <property type="entry name" value="RNASE_H_1"/>
    <property type="match status" value="1"/>
</dbReference>
<dbReference type="InterPro" id="IPR012337">
    <property type="entry name" value="RNaseH-like_sf"/>
</dbReference>
<accession>A0A8H5ATI5</accession>
<organism evidence="2 3">
    <name type="scientific">Psilocybe cf. subviscida</name>
    <dbReference type="NCBI Taxonomy" id="2480587"/>
    <lineage>
        <taxon>Eukaryota</taxon>
        <taxon>Fungi</taxon>
        <taxon>Dikarya</taxon>
        <taxon>Basidiomycota</taxon>
        <taxon>Agaricomycotina</taxon>
        <taxon>Agaricomycetes</taxon>
        <taxon>Agaricomycetidae</taxon>
        <taxon>Agaricales</taxon>
        <taxon>Agaricineae</taxon>
        <taxon>Strophariaceae</taxon>
        <taxon>Psilocybe</taxon>
    </lineage>
</organism>